<evidence type="ECO:0000313" key="4">
    <source>
        <dbReference type="EMBL" id="QQB83943.1"/>
    </source>
</evidence>
<evidence type="ECO:0000313" key="6">
    <source>
        <dbReference type="Proteomes" id="UP000595198"/>
    </source>
</evidence>
<dbReference type="GO" id="GO:0003677">
    <property type="term" value="F:DNA binding"/>
    <property type="evidence" value="ECO:0007669"/>
    <property type="project" value="UniProtKB-KW"/>
</dbReference>
<dbReference type="SUPFAM" id="SSF47413">
    <property type="entry name" value="lambda repressor-like DNA-binding domains"/>
    <property type="match status" value="1"/>
</dbReference>
<name>A0AB37GGY5_CORAY</name>
<evidence type="ECO:0000313" key="3">
    <source>
        <dbReference type="EMBL" id="QPR32139.1"/>
    </source>
</evidence>
<evidence type="ECO:0000259" key="2">
    <source>
        <dbReference type="PROSITE" id="PS50943"/>
    </source>
</evidence>
<dbReference type="InterPro" id="IPR010982">
    <property type="entry name" value="Lambda_DNA-bd_dom_sf"/>
</dbReference>
<dbReference type="Pfam" id="PF13560">
    <property type="entry name" value="HTH_31"/>
    <property type="match status" value="1"/>
</dbReference>
<proteinExistence type="predicted"/>
<feature type="domain" description="HTH cro/C1-type" evidence="2">
    <location>
        <begin position="70"/>
        <end position="124"/>
    </location>
</feature>
<dbReference type="Proteomes" id="UP000595198">
    <property type="component" value="Chromosome"/>
</dbReference>
<keyword evidence="6" id="KW-1185">Reference proteome</keyword>
<accession>A0AB37GGY5</accession>
<reference evidence="5 6" key="1">
    <citation type="submission" date="2020-12" db="EMBL/GenBank/DDBJ databases">
        <title>FDA dAtabase for Regulatory Grade micrObial Sequences (FDA-ARGOS): Supporting development and validation of Infectious Disease Dx tests.</title>
        <authorList>
            <person name="Sproer C."/>
            <person name="Gronow S."/>
            <person name="Severitt S."/>
            <person name="Schroder I."/>
            <person name="Tallon L."/>
            <person name="Sadzewicz L."/>
            <person name="Zhao X."/>
            <person name="Boylan J."/>
            <person name="Ott S."/>
            <person name="Bowen H."/>
            <person name="Vavikolanu K."/>
            <person name="Mehta A."/>
            <person name="Aluvathingal J."/>
            <person name="Nadendla S."/>
            <person name="Lowell S."/>
            <person name="Myers T."/>
            <person name="Yan Y."/>
            <person name="Sichtig H."/>
        </authorList>
    </citation>
    <scope>NUCLEOTIDE SEQUENCE [LARGE SCALE GENOMIC DNA]</scope>
    <source>
        <strain evidence="3 5">FDAARGOS_938</strain>
        <strain evidence="4 6">FDAARGOS_991</strain>
    </source>
</reference>
<dbReference type="PANTHER" id="PTHR46797">
    <property type="entry name" value="HTH-TYPE TRANSCRIPTIONAL REGULATOR"/>
    <property type="match status" value="1"/>
</dbReference>
<dbReference type="PROSITE" id="PS50943">
    <property type="entry name" value="HTH_CROC1"/>
    <property type="match status" value="1"/>
</dbReference>
<dbReference type="GO" id="GO:0003700">
    <property type="term" value="F:DNA-binding transcription factor activity"/>
    <property type="evidence" value="ECO:0007669"/>
    <property type="project" value="TreeGrafter"/>
</dbReference>
<sequence length="144" mass="15046">MTNNTALMTIHYPEVDSAAALAASMDATAQSAKVAVAGQPGSVAKLTAQDLADREDSREPLLREALGETLRDIRSRSGQTLRELSENAAISPGYLSELERGRKEVSSELLASVCAALGVTVSDLMMEAATAMALHSASPELAAM</sequence>
<dbReference type="InterPro" id="IPR001387">
    <property type="entry name" value="Cro/C1-type_HTH"/>
</dbReference>
<dbReference type="Proteomes" id="UP000594774">
    <property type="component" value="Chromosome"/>
</dbReference>
<evidence type="ECO:0000256" key="1">
    <source>
        <dbReference type="ARBA" id="ARBA00023125"/>
    </source>
</evidence>
<organism evidence="3 5">
    <name type="scientific">Corynebacterium amycolatum</name>
    <dbReference type="NCBI Taxonomy" id="43765"/>
    <lineage>
        <taxon>Bacteria</taxon>
        <taxon>Bacillati</taxon>
        <taxon>Actinomycetota</taxon>
        <taxon>Actinomycetes</taxon>
        <taxon>Mycobacteriales</taxon>
        <taxon>Corynebacteriaceae</taxon>
        <taxon>Corynebacterium</taxon>
    </lineage>
</organism>
<dbReference type="Gene3D" id="1.10.260.40">
    <property type="entry name" value="lambda repressor-like DNA-binding domains"/>
    <property type="match status" value="1"/>
</dbReference>
<evidence type="ECO:0000313" key="5">
    <source>
        <dbReference type="Proteomes" id="UP000594774"/>
    </source>
</evidence>
<dbReference type="GO" id="GO:0005829">
    <property type="term" value="C:cytosol"/>
    <property type="evidence" value="ECO:0007669"/>
    <property type="project" value="TreeGrafter"/>
</dbReference>
<dbReference type="SMART" id="SM00530">
    <property type="entry name" value="HTH_XRE"/>
    <property type="match status" value="1"/>
</dbReference>
<dbReference type="EMBL" id="CP066023">
    <property type="protein sequence ID" value="QQB83943.1"/>
    <property type="molecule type" value="Genomic_DNA"/>
</dbReference>
<dbReference type="AlphaFoldDB" id="A0AB37GGY5"/>
<gene>
    <name evidence="3" type="ORF">I6G95_08640</name>
    <name evidence="4" type="ORF">I6H48_09200</name>
</gene>
<dbReference type="InterPro" id="IPR050807">
    <property type="entry name" value="TransReg_Diox_bact_type"/>
</dbReference>
<keyword evidence="1" id="KW-0238">DNA-binding</keyword>
<dbReference type="EMBL" id="CP065628">
    <property type="protein sequence ID" value="QPR32139.1"/>
    <property type="molecule type" value="Genomic_DNA"/>
</dbReference>
<protein>
    <submittedName>
        <fullName evidence="3">Helix-turn-helix transcriptional regulator</fullName>
    </submittedName>
</protein>
<dbReference type="CDD" id="cd00093">
    <property type="entry name" value="HTH_XRE"/>
    <property type="match status" value="1"/>
</dbReference>
<dbReference type="PANTHER" id="PTHR46797:SF1">
    <property type="entry name" value="METHYLPHOSPHONATE SYNTHASE"/>
    <property type="match status" value="1"/>
</dbReference>